<dbReference type="EMBL" id="QYUL01000002">
    <property type="protein sequence ID" value="RJF81331.1"/>
    <property type="molecule type" value="Genomic_DNA"/>
</dbReference>
<reference evidence="3 4" key="1">
    <citation type="submission" date="2018-09" db="EMBL/GenBank/DDBJ databases">
        <authorList>
            <person name="Zhu H."/>
        </authorList>
    </citation>
    <scope>NUCLEOTIDE SEQUENCE [LARGE SCALE GENOMIC DNA]</scope>
    <source>
        <strain evidence="3 4">K2W22B-5</strain>
    </source>
</reference>
<evidence type="ECO:0000259" key="2">
    <source>
        <dbReference type="Pfam" id="PF14415"/>
    </source>
</evidence>
<proteinExistence type="predicted"/>
<dbReference type="AlphaFoldDB" id="A0A418VW20"/>
<dbReference type="InterPro" id="IPR025538">
    <property type="entry name" value="DUF4424"/>
</dbReference>
<organism evidence="3 4">
    <name type="scientific">Azospirillum cavernae</name>
    <dbReference type="NCBI Taxonomy" id="2320860"/>
    <lineage>
        <taxon>Bacteria</taxon>
        <taxon>Pseudomonadati</taxon>
        <taxon>Pseudomonadota</taxon>
        <taxon>Alphaproteobacteria</taxon>
        <taxon>Rhodospirillales</taxon>
        <taxon>Azospirillaceae</taxon>
        <taxon>Azospirillum</taxon>
    </lineage>
</organism>
<evidence type="ECO:0000313" key="3">
    <source>
        <dbReference type="EMBL" id="RJF81331.1"/>
    </source>
</evidence>
<feature type="chain" id="PRO_5019424281" evidence="1">
    <location>
        <begin position="26"/>
        <end position="342"/>
    </location>
</feature>
<sequence>MIGAGIRVALALSAALFLGLERAAANDSTGFQGTGGIELTSTDAIEMVSEDLRIGLDEIRVAYVFRNVSAQPVETMVAFPLPELDLSRGLTEPAWGFPQQADDFLGFRLWIDDQPVQPSLERRAFHKGQDVTATVAAAGALVLTPWAPGAYDDLAKTLDPAALSRLRAAGLIQQGEDENTPQWRLGARYFWRQTFPPGREVRVRHVYKPFVGSALLGRAAEVDGRKPVGRLVEETGASDGGDRYCLDAATRRAVAAAAARNPKDPMSFSAAEIEYIVTTARNWRGPIGRFHLTIDKGAPENVLSLCWNGLTKTGPTMFESTIANFIPDRDIRLLVFVRTKRP</sequence>
<name>A0A418VW20_9PROT</name>
<feature type="domain" description="DUF4424" evidence="2">
    <location>
        <begin position="25"/>
        <end position="334"/>
    </location>
</feature>
<accession>A0A418VW20</accession>
<dbReference type="Gene3D" id="2.60.40.3680">
    <property type="match status" value="2"/>
</dbReference>
<comment type="caution">
    <text evidence="3">The sequence shown here is derived from an EMBL/GenBank/DDBJ whole genome shotgun (WGS) entry which is preliminary data.</text>
</comment>
<dbReference type="OrthoDB" id="7299818at2"/>
<dbReference type="Pfam" id="PF14415">
    <property type="entry name" value="DUF4424"/>
    <property type="match status" value="1"/>
</dbReference>
<evidence type="ECO:0000256" key="1">
    <source>
        <dbReference type="SAM" id="SignalP"/>
    </source>
</evidence>
<dbReference type="RefSeq" id="WP_119831420.1">
    <property type="nucleotide sequence ID" value="NZ_QYUL01000002.1"/>
</dbReference>
<keyword evidence="1" id="KW-0732">Signal</keyword>
<feature type="signal peptide" evidence="1">
    <location>
        <begin position="1"/>
        <end position="25"/>
    </location>
</feature>
<gene>
    <name evidence="3" type="ORF">D3877_14215</name>
</gene>
<protein>
    <submittedName>
        <fullName evidence="3">DUF4424 domain-containing protein</fullName>
    </submittedName>
</protein>
<evidence type="ECO:0000313" key="4">
    <source>
        <dbReference type="Proteomes" id="UP000283458"/>
    </source>
</evidence>
<keyword evidence="4" id="KW-1185">Reference proteome</keyword>
<dbReference type="Proteomes" id="UP000283458">
    <property type="component" value="Unassembled WGS sequence"/>
</dbReference>